<feature type="transmembrane region" description="Helical" evidence="1">
    <location>
        <begin position="176"/>
        <end position="198"/>
    </location>
</feature>
<feature type="transmembrane region" description="Helical" evidence="1">
    <location>
        <begin position="68"/>
        <end position="88"/>
    </location>
</feature>
<reference evidence="3 4" key="1">
    <citation type="submission" date="2023-07" db="EMBL/GenBank/DDBJ databases">
        <title>Genomic Encyclopedia of Type Strains, Phase IV (KMG-IV): sequencing the most valuable type-strain genomes for metagenomic binning, comparative biology and taxonomic classification.</title>
        <authorList>
            <person name="Goeker M."/>
        </authorList>
    </citation>
    <scope>NUCLEOTIDE SEQUENCE [LARGE SCALE GENOMIC DNA]</scope>
    <source>
        <strain evidence="3 4">B6-8</strain>
    </source>
</reference>
<evidence type="ECO:0000259" key="2">
    <source>
        <dbReference type="Pfam" id="PF00892"/>
    </source>
</evidence>
<dbReference type="Proteomes" id="UP001241603">
    <property type="component" value="Unassembled WGS sequence"/>
</dbReference>
<dbReference type="EMBL" id="JAUSVO010000001">
    <property type="protein sequence ID" value="MDQ0436716.1"/>
    <property type="molecule type" value="Genomic_DNA"/>
</dbReference>
<feature type="transmembrane region" description="Helical" evidence="1">
    <location>
        <begin position="146"/>
        <end position="164"/>
    </location>
</feature>
<dbReference type="Pfam" id="PF00892">
    <property type="entry name" value="EamA"/>
    <property type="match status" value="1"/>
</dbReference>
<dbReference type="PROSITE" id="PS51257">
    <property type="entry name" value="PROKAR_LIPOPROTEIN"/>
    <property type="match status" value="1"/>
</dbReference>
<evidence type="ECO:0000313" key="4">
    <source>
        <dbReference type="Proteomes" id="UP001241603"/>
    </source>
</evidence>
<feature type="transmembrane region" description="Helical" evidence="1">
    <location>
        <begin position="122"/>
        <end position="140"/>
    </location>
</feature>
<feature type="transmembrane region" description="Helical" evidence="1">
    <location>
        <begin position="236"/>
        <end position="252"/>
    </location>
</feature>
<dbReference type="PANTHER" id="PTHR22911">
    <property type="entry name" value="ACYL-MALONYL CONDENSING ENZYME-RELATED"/>
    <property type="match status" value="1"/>
</dbReference>
<dbReference type="InterPro" id="IPR000620">
    <property type="entry name" value="EamA_dom"/>
</dbReference>
<name>A0ABU0H334_9HYPH</name>
<protein>
    <submittedName>
        <fullName evidence="3">S-adenosylmethionine uptake transporter</fullName>
    </submittedName>
</protein>
<feature type="transmembrane region" description="Helical" evidence="1">
    <location>
        <begin position="204"/>
        <end position="224"/>
    </location>
</feature>
<keyword evidence="1" id="KW-0812">Transmembrane</keyword>
<accession>A0ABU0H334</accession>
<dbReference type="Gene3D" id="1.10.3730.20">
    <property type="match status" value="1"/>
</dbReference>
<gene>
    <name evidence="3" type="ORF">QO014_001086</name>
</gene>
<dbReference type="RefSeq" id="WP_266347604.1">
    <property type="nucleotide sequence ID" value="NZ_JAPKNG010000001.1"/>
</dbReference>
<sequence>MLRGVAIGFLTYAVFSCADAAMKASGGQLHVFQLSFIVTIFSSIVVFFAKPKTEQWSDMFRMRQPGLVLLRAALGIVAGLFSAFAFTTLPLADAYSLLFLQPLFVAVLSAILLRESSGRRQLIMLLVGLAGVLLVVRPGFREVLPGHFAAIATALCGAGTLLVLRFIGRTERQVSLIGSLMFGSLLVNGILTIFVFRMPTLFELAMMALCGALAGFGHLGLMAATRYAPANRIGPTQYSQIIWAVVLGAIFFSEFPDWISLIGMAVVGLSGLFNFLSDRRQAQAQASGQAA</sequence>
<keyword evidence="4" id="KW-1185">Reference proteome</keyword>
<comment type="caution">
    <text evidence="3">The sequence shown here is derived from an EMBL/GenBank/DDBJ whole genome shotgun (WGS) entry which is preliminary data.</text>
</comment>
<feature type="transmembrane region" description="Helical" evidence="1">
    <location>
        <begin position="94"/>
        <end position="113"/>
    </location>
</feature>
<evidence type="ECO:0000256" key="1">
    <source>
        <dbReference type="SAM" id="Phobius"/>
    </source>
</evidence>
<feature type="transmembrane region" description="Helical" evidence="1">
    <location>
        <begin position="30"/>
        <end position="48"/>
    </location>
</feature>
<proteinExistence type="predicted"/>
<evidence type="ECO:0000313" key="3">
    <source>
        <dbReference type="EMBL" id="MDQ0436716.1"/>
    </source>
</evidence>
<keyword evidence="1" id="KW-0472">Membrane</keyword>
<dbReference type="SUPFAM" id="SSF103481">
    <property type="entry name" value="Multidrug resistance efflux transporter EmrE"/>
    <property type="match status" value="2"/>
</dbReference>
<dbReference type="PANTHER" id="PTHR22911:SF135">
    <property type="entry name" value="BLR4310 PROTEIN"/>
    <property type="match status" value="1"/>
</dbReference>
<feature type="domain" description="EamA" evidence="2">
    <location>
        <begin position="3"/>
        <end position="136"/>
    </location>
</feature>
<keyword evidence="1" id="KW-1133">Transmembrane helix</keyword>
<dbReference type="InterPro" id="IPR037185">
    <property type="entry name" value="EmrE-like"/>
</dbReference>
<organism evidence="3 4">
    <name type="scientific">Kaistia dalseonensis</name>
    <dbReference type="NCBI Taxonomy" id="410840"/>
    <lineage>
        <taxon>Bacteria</taxon>
        <taxon>Pseudomonadati</taxon>
        <taxon>Pseudomonadota</taxon>
        <taxon>Alphaproteobacteria</taxon>
        <taxon>Hyphomicrobiales</taxon>
        <taxon>Kaistiaceae</taxon>
        <taxon>Kaistia</taxon>
    </lineage>
</organism>
<feature type="transmembrane region" description="Helical" evidence="1">
    <location>
        <begin position="258"/>
        <end position="276"/>
    </location>
</feature>